<sequence>MAQESSRTEAWVVISSEMERRAQTPPEVIAAGYDYGFLPAMGRLLSAHKEIGPAFGQLFRTIMFGSGHLSRQEREMVAAVAAAVQDCHY</sequence>
<dbReference type="AlphaFoldDB" id="A0A381R398"/>
<dbReference type="InterPro" id="IPR029032">
    <property type="entry name" value="AhpD-like"/>
</dbReference>
<reference evidence="1" key="1">
    <citation type="submission" date="2018-05" db="EMBL/GenBank/DDBJ databases">
        <authorList>
            <person name="Lanie J.A."/>
            <person name="Ng W.-L."/>
            <person name="Kazmierczak K.M."/>
            <person name="Andrzejewski T.M."/>
            <person name="Davidsen T.M."/>
            <person name="Wayne K.J."/>
            <person name="Tettelin H."/>
            <person name="Glass J.I."/>
            <person name="Rusch D."/>
            <person name="Podicherti R."/>
            <person name="Tsui H.-C.T."/>
            <person name="Winkler M.E."/>
        </authorList>
    </citation>
    <scope>NUCLEOTIDE SEQUENCE</scope>
</reference>
<evidence type="ECO:0000313" key="1">
    <source>
        <dbReference type="EMBL" id="SUZ85328.1"/>
    </source>
</evidence>
<gene>
    <name evidence="1" type="ORF">METZ01_LOCUS38182</name>
</gene>
<dbReference type="EMBL" id="UINC01001630">
    <property type="protein sequence ID" value="SUZ85328.1"/>
    <property type="molecule type" value="Genomic_DNA"/>
</dbReference>
<protein>
    <recommendedName>
        <fullName evidence="2">Carboxymuconolactone decarboxylase-like domain-containing protein</fullName>
    </recommendedName>
</protein>
<evidence type="ECO:0008006" key="2">
    <source>
        <dbReference type="Google" id="ProtNLM"/>
    </source>
</evidence>
<organism evidence="1">
    <name type="scientific">marine metagenome</name>
    <dbReference type="NCBI Taxonomy" id="408172"/>
    <lineage>
        <taxon>unclassified sequences</taxon>
        <taxon>metagenomes</taxon>
        <taxon>ecological metagenomes</taxon>
    </lineage>
</organism>
<dbReference type="SUPFAM" id="SSF69118">
    <property type="entry name" value="AhpD-like"/>
    <property type="match status" value="1"/>
</dbReference>
<name>A0A381R398_9ZZZZ</name>
<accession>A0A381R398</accession>
<proteinExistence type="predicted"/>
<dbReference type="Gene3D" id="1.20.1290.10">
    <property type="entry name" value="AhpD-like"/>
    <property type="match status" value="1"/>
</dbReference>